<gene>
    <name evidence="1" type="ORF">RHMOL_Rhmol12G0115400</name>
</gene>
<comment type="caution">
    <text evidence="1">The sequence shown here is derived from an EMBL/GenBank/DDBJ whole genome shotgun (WGS) entry which is preliminary data.</text>
</comment>
<accession>A0ACC0LH46</accession>
<name>A0ACC0LH46_RHOML</name>
<dbReference type="Proteomes" id="UP001062846">
    <property type="component" value="Chromosome 12"/>
</dbReference>
<evidence type="ECO:0000313" key="1">
    <source>
        <dbReference type="EMBL" id="KAI8527969.1"/>
    </source>
</evidence>
<proteinExistence type="predicted"/>
<dbReference type="EMBL" id="CM046399">
    <property type="protein sequence ID" value="KAI8527969.1"/>
    <property type="molecule type" value="Genomic_DNA"/>
</dbReference>
<organism evidence="1 2">
    <name type="scientific">Rhododendron molle</name>
    <name type="common">Chinese azalea</name>
    <name type="synonym">Azalea mollis</name>
    <dbReference type="NCBI Taxonomy" id="49168"/>
    <lineage>
        <taxon>Eukaryota</taxon>
        <taxon>Viridiplantae</taxon>
        <taxon>Streptophyta</taxon>
        <taxon>Embryophyta</taxon>
        <taxon>Tracheophyta</taxon>
        <taxon>Spermatophyta</taxon>
        <taxon>Magnoliopsida</taxon>
        <taxon>eudicotyledons</taxon>
        <taxon>Gunneridae</taxon>
        <taxon>Pentapetalae</taxon>
        <taxon>asterids</taxon>
        <taxon>Ericales</taxon>
        <taxon>Ericaceae</taxon>
        <taxon>Ericoideae</taxon>
        <taxon>Rhodoreae</taxon>
        <taxon>Rhododendron</taxon>
    </lineage>
</organism>
<protein>
    <submittedName>
        <fullName evidence="1">Uncharacterized protein</fullName>
    </submittedName>
</protein>
<keyword evidence="2" id="KW-1185">Reference proteome</keyword>
<reference evidence="1" key="1">
    <citation type="submission" date="2022-02" db="EMBL/GenBank/DDBJ databases">
        <title>Plant Genome Project.</title>
        <authorList>
            <person name="Zhang R.-G."/>
        </authorList>
    </citation>
    <scope>NUCLEOTIDE SEQUENCE</scope>
    <source>
        <strain evidence="1">AT1</strain>
    </source>
</reference>
<evidence type="ECO:0000313" key="2">
    <source>
        <dbReference type="Proteomes" id="UP001062846"/>
    </source>
</evidence>
<sequence length="64" mass="7817">MGYETVVTVDVGSWWRHGRRSSCRRGCSGRLGFVRRRCRRRRWWTVWIGRSHVLGLRFLQRRRG</sequence>